<dbReference type="Proteomes" id="UP000887568">
    <property type="component" value="Unplaced"/>
</dbReference>
<dbReference type="SMART" id="SM00321">
    <property type="entry name" value="WSC"/>
    <property type="match status" value="2"/>
</dbReference>
<dbReference type="RefSeq" id="XP_038059640.1">
    <property type="nucleotide sequence ID" value="XM_038203712.1"/>
</dbReference>
<organism evidence="6 7">
    <name type="scientific">Patiria miniata</name>
    <name type="common">Bat star</name>
    <name type="synonym">Asterina miniata</name>
    <dbReference type="NCBI Taxonomy" id="46514"/>
    <lineage>
        <taxon>Eukaryota</taxon>
        <taxon>Metazoa</taxon>
        <taxon>Echinodermata</taxon>
        <taxon>Eleutherozoa</taxon>
        <taxon>Asterozoa</taxon>
        <taxon>Asteroidea</taxon>
        <taxon>Valvatacea</taxon>
        <taxon>Valvatida</taxon>
        <taxon>Asterinidae</taxon>
        <taxon>Patiria</taxon>
    </lineage>
</organism>
<reference evidence="6" key="1">
    <citation type="submission" date="2022-11" db="UniProtKB">
        <authorList>
            <consortium name="EnsemblMetazoa"/>
        </authorList>
    </citation>
    <scope>IDENTIFICATION</scope>
</reference>
<sequence length="614" mass="68916">MWSKRKHRRGWLSTLLPCRTRHRDTTLFKLTLIACLAFPAYILLFNHVSNLGSTGDSQTEGRPGAARESDRQHTAHLHPLKTTQRGSSSLRHQTRLEAALPALAAGDELMRGRNSGRGGDWGQDGRRPLGQRPTNNSNGQQKMQFIAGTRVLYLGCYQDETQRTQRVLREGFIADVRRMTLAMCIRHCNKRGSYYAGLEFHSECYCGRRIYHSKPANQSLCNATCAGNSSETCGGAPYLSIYQLLSDDERGSDPARQGQESSDPEGLADDFRACVPRPHAPSNQPILPLGFFTTAPKMTVDSCVTTCYERLFPVAALGAGKECHCGRFTEEFRMEKTLSPHECNVPCAGDENYYCGGESTLSVYQTAAEDNRCNNITLKPVGTLPMVAVASFPGSGNTWVRYLIERATGIYTGSFYNDGDLFKKGFLGEKEKWTKGNTIGVKTHRFDEEHVRSFQSAILIIRNPYKAIISEHNRKFGGHVGFAPETQYTKGTEWIAFVTGKSRTWANTAVNFIQYSKRLHVVYYEDLQTRLYDVLKGIVNFLHVPVDEGRLLCVLSSPHGKFKRSGKRKNPLTFDPYTEEMREMVELSLKTVSMALKLRNCSELPKDYNPGLHI</sequence>
<dbReference type="PANTHER" id="PTHR45964">
    <property type="entry name" value="WSCD FAMILY MEMBER CG9164"/>
    <property type="match status" value="1"/>
</dbReference>
<dbReference type="InterPro" id="IPR002889">
    <property type="entry name" value="WSC_carb-bd"/>
</dbReference>
<feature type="region of interest" description="Disordered" evidence="3">
    <location>
        <begin position="53"/>
        <end position="91"/>
    </location>
</feature>
<comment type="similarity">
    <text evidence="1">Belongs to the WSCD family.</text>
</comment>
<keyword evidence="7" id="KW-1185">Reference proteome</keyword>
<dbReference type="Pfam" id="PF01822">
    <property type="entry name" value="WSC"/>
    <property type="match status" value="2"/>
</dbReference>
<dbReference type="InterPro" id="IPR051589">
    <property type="entry name" value="Sialate-O-sulfotransferase"/>
</dbReference>
<keyword evidence="2" id="KW-0677">Repeat</keyword>
<dbReference type="PROSITE" id="PS51212">
    <property type="entry name" value="WSC"/>
    <property type="match status" value="2"/>
</dbReference>
<dbReference type="AlphaFoldDB" id="A0A914A786"/>
<feature type="compositionally biased region" description="Polar residues" evidence="3">
    <location>
        <begin position="81"/>
        <end position="91"/>
    </location>
</feature>
<dbReference type="Gene3D" id="3.40.50.300">
    <property type="entry name" value="P-loop containing nucleotide triphosphate hydrolases"/>
    <property type="match status" value="1"/>
</dbReference>
<dbReference type="EnsemblMetazoa" id="XM_038203712.1">
    <property type="protein sequence ID" value="XP_038059640.1"/>
    <property type="gene ID" value="LOC119730708"/>
</dbReference>
<dbReference type="GeneID" id="119730708"/>
<feature type="transmembrane region" description="Helical" evidence="4">
    <location>
        <begin position="27"/>
        <end position="45"/>
    </location>
</feature>
<feature type="region of interest" description="Disordered" evidence="3">
    <location>
        <begin position="107"/>
        <end position="141"/>
    </location>
</feature>
<dbReference type="InterPro" id="IPR027417">
    <property type="entry name" value="P-loop_NTPase"/>
</dbReference>
<feature type="compositionally biased region" description="Polar residues" evidence="3">
    <location>
        <begin position="132"/>
        <end position="141"/>
    </location>
</feature>
<feature type="domain" description="WSC" evidence="5">
    <location>
        <begin position="268"/>
        <end position="367"/>
    </location>
</feature>
<keyword evidence="4" id="KW-0472">Membrane</keyword>
<protein>
    <recommendedName>
        <fullName evidence="5">WSC domain-containing protein</fullName>
    </recommendedName>
</protein>
<evidence type="ECO:0000256" key="2">
    <source>
        <dbReference type="ARBA" id="ARBA00022737"/>
    </source>
</evidence>
<proteinExistence type="inferred from homology"/>
<dbReference type="OMA" id="LEFHSEC"/>
<evidence type="ECO:0000256" key="1">
    <source>
        <dbReference type="ARBA" id="ARBA00010236"/>
    </source>
</evidence>
<feature type="domain" description="WSC" evidence="5">
    <location>
        <begin position="150"/>
        <end position="245"/>
    </location>
</feature>
<keyword evidence="4" id="KW-1133">Transmembrane helix</keyword>
<evidence type="ECO:0000259" key="5">
    <source>
        <dbReference type="PROSITE" id="PS51212"/>
    </source>
</evidence>
<dbReference type="PANTHER" id="PTHR45964:SF9">
    <property type="entry name" value="SULFOTRANSFERASE"/>
    <property type="match status" value="1"/>
</dbReference>
<evidence type="ECO:0000313" key="6">
    <source>
        <dbReference type="EnsemblMetazoa" id="XP_038059640.1"/>
    </source>
</evidence>
<dbReference type="SUPFAM" id="SSF52540">
    <property type="entry name" value="P-loop containing nucleoside triphosphate hydrolases"/>
    <property type="match status" value="1"/>
</dbReference>
<keyword evidence="4" id="KW-0812">Transmembrane</keyword>
<evidence type="ECO:0000256" key="4">
    <source>
        <dbReference type="SAM" id="Phobius"/>
    </source>
</evidence>
<accession>A0A914A786</accession>
<name>A0A914A786_PATMI</name>
<dbReference type="OrthoDB" id="5985073at2759"/>
<evidence type="ECO:0000313" key="7">
    <source>
        <dbReference type="Proteomes" id="UP000887568"/>
    </source>
</evidence>
<evidence type="ECO:0000256" key="3">
    <source>
        <dbReference type="SAM" id="MobiDB-lite"/>
    </source>
</evidence>